<protein>
    <submittedName>
        <fullName evidence="1">Uncharacterized protein</fullName>
    </submittedName>
</protein>
<evidence type="ECO:0000313" key="2">
    <source>
        <dbReference type="Proteomes" id="UP000658656"/>
    </source>
</evidence>
<accession>A0A8H9IYE8</accession>
<dbReference type="AlphaFoldDB" id="A0A8H9IYE8"/>
<dbReference type="EMBL" id="BNAV01000007">
    <property type="protein sequence ID" value="GHF69110.1"/>
    <property type="molecule type" value="Genomic_DNA"/>
</dbReference>
<name>A0A8H9IYE8_9PSEU</name>
<organism evidence="1 2">
    <name type="scientific">Amycolatopsis bartoniae</name>
    <dbReference type="NCBI Taxonomy" id="941986"/>
    <lineage>
        <taxon>Bacteria</taxon>
        <taxon>Bacillati</taxon>
        <taxon>Actinomycetota</taxon>
        <taxon>Actinomycetes</taxon>
        <taxon>Pseudonocardiales</taxon>
        <taxon>Pseudonocardiaceae</taxon>
        <taxon>Amycolatopsis</taxon>
    </lineage>
</organism>
<dbReference type="Proteomes" id="UP000658656">
    <property type="component" value="Unassembled WGS sequence"/>
</dbReference>
<keyword evidence="2" id="KW-1185">Reference proteome</keyword>
<proteinExistence type="predicted"/>
<evidence type="ECO:0000313" key="1">
    <source>
        <dbReference type="EMBL" id="GHF69110.1"/>
    </source>
</evidence>
<dbReference type="RefSeq" id="WP_221216135.1">
    <property type="nucleotide sequence ID" value="NZ_BNAV01000007.1"/>
</dbReference>
<sequence>MRDFTLDGQPVQPLTTDENRWQRLVFDDGTAATYQRMNGDLVPVRARVSQGELTLAASGPPFAQLRIERPTPDRLLLSGQLRDHPVAITLDRVDPNSFPLRSRGFHWVEDYAYFH</sequence>
<reference evidence="1" key="1">
    <citation type="journal article" date="2014" name="Int. J. Syst. Evol. Microbiol.">
        <title>Complete genome sequence of Corynebacterium casei LMG S-19264T (=DSM 44701T), isolated from a smear-ripened cheese.</title>
        <authorList>
            <consortium name="US DOE Joint Genome Institute (JGI-PGF)"/>
            <person name="Walter F."/>
            <person name="Albersmeier A."/>
            <person name="Kalinowski J."/>
            <person name="Ruckert C."/>
        </authorList>
    </citation>
    <scope>NUCLEOTIDE SEQUENCE</scope>
    <source>
        <strain evidence="1">CGMCC 4.7679</strain>
    </source>
</reference>
<reference evidence="1" key="2">
    <citation type="submission" date="2020-09" db="EMBL/GenBank/DDBJ databases">
        <authorList>
            <person name="Sun Q."/>
            <person name="Zhou Y."/>
        </authorList>
    </citation>
    <scope>NUCLEOTIDE SEQUENCE</scope>
    <source>
        <strain evidence="1">CGMCC 4.7679</strain>
    </source>
</reference>
<gene>
    <name evidence="1" type="ORF">GCM10017566_48760</name>
</gene>
<comment type="caution">
    <text evidence="1">The sequence shown here is derived from an EMBL/GenBank/DDBJ whole genome shotgun (WGS) entry which is preliminary data.</text>
</comment>